<keyword evidence="3 5" id="KW-1133">Transmembrane helix</keyword>
<feature type="transmembrane region" description="Helical" evidence="5">
    <location>
        <begin position="176"/>
        <end position="197"/>
    </location>
</feature>
<dbReference type="PANTHER" id="PTHR35988">
    <property type="entry name" value="15-CIS-ZETA-CAROTENE ISOMERASE, CHLOROPLASTIC"/>
    <property type="match status" value="1"/>
</dbReference>
<proteinExistence type="predicted"/>
<evidence type="ECO:0000259" key="6">
    <source>
        <dbReference type="Pfam" id="PF07298"/>
    </source>
</evidence>
<comment type="caution">
    <text evidence="7">The sequence shown here is derived from an EMBL/GenBank/DDBJ whole genome shotgun (WGS) entry which is preliminary data.</text>
</comment>
<comment type="subcellular location">
    <subcellularLocation>
        <location evidence="1">Membrane</location>
        <topology evidence="1">Multi-pass membrane protein</topology>
    </subcellularLocation>
</comment>
<keyword evidence="4 5" id="KW-0472">Membrane</keyword>
<name>A0AAP0MBB2_9ROSI</name>
<dbReference type="Proteomes" id="UP001428341">
    <property type="component" value="Unassembled WGS sequence"/>
</dbReference>
<protein>
    <recommendedName>
        <fullName evidence="6">NnrU domain-containing protein</fullName>
    </recommendedName>
</protein>
<feature type="transmembrane region" description="Helical" evidence="5">
    <location>
        <begin position="217"/>
        <end position="238"/>
    </location>
</feature>
<dbReference type="Gene3D" id="1.20.120.1630">
    <property type="match status" value="1"/>
</dbReference>
<gene>
    <name evidence="7" type="ORF">WN944_016273</name>
</gene>
<evidence type="ECO:0000256" key="5">
    <source>
        <dbReference type="SAM" id="Phobius"/>
    </source>
</evidence>
<dbReference type="GO" id="GO:0090471">
    <property type="term" value="F:9,15,9'-tri-cis-zeta-carotene isomerase activity"/>
    <property type="evidence" value="ECO:0007669"/>
    <property type="project" value="TreeGrafter"/>
</dbReference>
<feature type="transmembrane region" description="Helical" evidence="5">
    <location>
        <begin position="145"/>
        <end position="164"/>
    </location>
</feature>
<evidence type="ECO:0000313" key="8">
    <source>
        <dbReference type="Proteomes" id="UP001428341"/>
    </source>
</evidence>
<feature type="domain" description="NnrU" evidence="6">
    <location>
        <begin position="283"/>
        <end position="384"/>
    </location>
</feature>
<evidence type="ECO:0000256" key="3">
    <source>
        <dbReference type="ARBA" id="ARBA00022989"/>
    </source>
</evidence>
<dbReference type="PANTHER" id="PTHR35988:SF2">
    <property type="entry name" value="15-CIS-ZETA-CAROTENE ISOMERASE, CHLOROPLASTIC"/>
    <property type="match status" value="1"/>
</dbReference>
<sequence>MSSSSCLLLSSSVPRIKKEAFANIRTKRDASTSASVSISCKLKPAPPCPLTLFFNSNPAKQKIVLVRSRTETGSGTDSDTDLATLAGEDSAAFDLKNQKLTSWVYFSVILGVVLFLLQLLWIDNSTGYGKAFIDSVSSLSDSHEVVMLVLILIFATVHSGLASLRDMGEKVIGARAYRVLFAGVSLPLAVSTIVYFINHRYDGMQLWQLQGAPGVHQIVWLSSFVSFFFLYPSTFNLLEVAAVDEPKMHLWETGVMRITRHPQTEAGIKLDWLDTDTLALYSMVGQVIWCLAHTLWIGNSVAAAASLGLIGHHLFGVWNGDKRLATRYGEAFEAVKRRTSVIPFAAIITGRQILPKDYYKEFIRLPYLTITALTLGAYIAHPLMQSASFLLHW</sequence>
<reference evidence="7 8" key="1">
    <citation type="submission" date="2024-05" db="EMBL/GenBank/DDBJ databases">
        <title>Haplotype-resolved chromosome-level genome assembly of Huyou (Citrus changshanensis).</title>
        <authorList>
            <person name="Miao C."/>
            <person name="Chen W."/>
            <person name="Wu Y."/>
            <person name="Wang L."/>
            <person name="Zhao S."/>
            <person name="Grierson D."/>
            <person name="Xu C."/>
            <person name="Chen K."/>
        </authorList>
    </citation>
    <scope>NUCLEOTIDE SEQUENCE [LARGE SCALE GENOMIC DNA]</scope>
    <source>
        <strain evidence="7">01-14</strain>
        <tissue evidence="7">Leaf</tissue>
    </source>
</reference>
<evidence type="ECO:0000256" key="4">
    <source>
        <dbReference type="ARBA" id="ARBA00023136"/>
    </source>
</evidence>
<dbReference type="GO" id="GO:0009507">
    <property type="term" value="C:chloroplast"/>
    <property type="evidence" value="ECO:0007669"/>
    <property type="project" value="TreeGrafter"/>
</dbReference>
<evidence type="ECO:0000256" key="1">
    <source>
        <dbReference type="ARBA" id="ARBA00004141"/>
    </source>
</evidence>
<feature type="transmembrane region" description="Helical" evidence="5">
    <location>
        <begin position="365"/>
        <end position="384"/>
    </location>
</feature>
<dbReference type="Pfam" id="PF07298">
    <property type="entry name" value="NnrU"/>
    <property type="match status" value="2"/>
</dbReference>
<keyword evidence="8" id="KW-1185">Reference proteome</keyword>
<dbReference type="EMBL" id="JBCGBO010000005">
    <property type="protein sequence ID" value="KAK9201072.1"/>
    <property type="molecule type" value="Genomic_DNA"/>
</dbReference>
<keyword evidence="2 5" id="KW-0812">Transmembrane</keyword>
<feature type="domain" description="NnrU" evidence="6">
    <location>
        <begin position="146"/>
        <end position="264"/>
    </location>
</feature>
<accession>A0AAP0MBB2</accession>
<dbReference type="GO" id="GO:0016020">
    <property type="term" value="C:membrane"/>
    <property type="evidence" value="ECO:0007669"/>
    <property type="project" value="UniProtKB-SubCell"/>
</dbReference>
<dbReference type="InterPro" id="IPR009915">
    <property type="entry name" value="NnrU_dom"/>
</dbReference>
<evidence type="ECO:0000256" key="2">
    <source>
        <dbReference type="ARBA" id="ARBA00022692"/>
    </source>
</evidence>
<organism evidence="7 8">
    <name type="scientific">Citrus x changshan-huyou</name>
    <dbReference type="NCBI Taxonomy" id="2935761"/>
    <lineage>
        <taxon>Eukaryota</taxon>
        <taxon>Viridiplantae</taxon>
        <taxon>Streptophyta</taxon>
        <taxon>Embryophyta</taxon>
        <taxon>Tracheophyta</taxon>
        <taxon>Spermatophyta</taxon>
        <taxon>Magnoliopsida</taxon>
        <taxon>eudicotyledons</taxon>
        <taxon>Gunneridae</taxon>
        <taxon>Pentapetalae</taxon>
        <taxon>rosids</taxon>
        <taxon>malvids</taxon>
        <taxon>Sapindales</taxon>
        <taxon>Rutaceae</taxon>
        <taxon>Aurantioideae</taxon>
        <taxon>Citrus</taxon>
    </lineage>
</organism>
<feature type="transmembrane region" description="Helical" evidence="5">
    <location>
        <begin position="103"/>
        <end position="122"/>
    </location>
</feature>
<dbReference type="AlphaFoldDB" id="A0AAP0MBB2"/>
<dbReference type="GO" id="GO:0016120">
    <property type="term" value="P:carotene biosynthetic process"/>
    <property type="evidence" value="ECO:0007669"/>
    <property type="project" value="TreeGrafter"/>
</dbReference>
<evidence type="ECO:0000313" key="7">
    <source>
        <dbReference type="EMBL" id="KAK9201072.1"/>
    </source>
</evidence>